<organism evidence="1 2">
    <name type="scientific">Symbiodinium necroappetens</name>
    <dbReference type="NCBI Taxonomy" id="1628268"/>
    <lineage>
        <taxon>Eukaryota</taxon>
        <taxon>Sar</taxon>
        <taxon>Alveolata</taxon>
        <taxon>Dinophyceae</taxon>
        <taxon>Suessiales</taxon>
        <taxon>Symbiodiniaceae</taxon>
        <taxon>Symbiodinium</taxon>
    </lineage>
</organism>
<accession>A0A812QSB6</accession>
<dbReference type="AlphaFoldDB" id="A0A812QSB6"/>
<proteinExistence type="predicted"/>
<protein>
    <submittedName>
        <fullName evidence="1">Ank3 protein</fullName>
    </submittedName>
</protein>
<dbReference type="OrthoDB" id="431678at2759"/>
<evidence type="ECO:0000313" key="2">
    <source>
        <dbReference type="Proteomes" id="UP000601435"/>
    </source>
</evidence>
<dbReference type="Proteomes" id="UP000601435">
    <property type="component" value="Unassembled WGS sequence"/>
</dbReference>
<keyword evidence="2" id="KW-1185">Reference proteome</keyword>
<evidence type="ECO:0000313" key="1">
    <source>
        <dbReference type="EMBL" id="CAE7401880.1"/>
    </source>
</evidence>
<reference evidence="1" key="1">
    <citation type="submission" date="2021-02" db="EMBL/GenBank/DDBJ databases">
        <authorList>
            <person name="Dougan E. K."/>
            <person name="Rhodes N."/>
            <person name="Thang M."/>
            <person name="Chan C."/>
        </authorList>
    </citation>
    <scope>NUCLEOTIDE SEQUENCE</scope>
</reference>
<dbReference type="EMBL" id="CAJNJA010017467">
    <property type="protein sequence ID" value="CAE7401880.1"/>
    <property type="molecule type" value="Genomic_DNA"/>
</dbReference>
<comment type="caution">
    <text evidence="1">The sequence shown here is derived from an EMBL/GenBank/DDBJ whole genome shotgun (WGS) entry which is preliminary data.</text>
</comment>
<name>A0A812QSB6_9DINO</name>
<gene>
    <name evidence="1" type="primary">Ank3</name>
    <name evidence="1" type="ORF">SNEC2469_LOCUS10998</name>
</gene>
<sequence length="154" mass="16317">MTGPRTNLGAWKREAKGLEAPGVTFGDRFLELGQWRLWAEGQRLILSHQAGTSVKVYQSDGSSAGRRCCNASGSPGALAATAFARPASKMGGVAFGDRFLQIGHFRLGDVDGAHFAISHPDGLSEVHHSDGTLLPSGTSSLTTLGRRLEECQPL</sequence>